<comment type="caution">
    <text evidence="1">The sequence shown here is derived from an EMBL/GenBank/DDBJ whole genome shotgun (WGS) entry which is preliminary data.</text>
</comment>
<name>A0ABQ5EB44_9ASTR</name>
<proteinExistence type="predicted"/>
<dbReference type="EMBL" id="BQNB010016127">
    <property type="protein sequence ID" value="GJT48120.1"/>
    <property type="molecule type" value="Genomic_DNA"/>
</dbReference>
<dbReference type="Proteomes" id="UP001151760">
    <property type="component" value="Unassembled WGS sequence"/>
</dbReference>
<accession>A0ABQ5EB44</accession>
<evidence type="ECO:0000313" key="1">
    <source>
        <dbReference type="EMBL" id="GJT48120.1"/>
    </source>
</evidence>
<evidence type="ECO:0000313" key="2">
    <source>
        <dbReference type="Proteomes" id="UP001151760"/>
    </source>
</evidence>
<reference evidence="1" key="2">
    <citation type="submission" date="2022-01" db="EMBL/GenBank/DDBJ databases">
        <authorList>
            <person name="Yamashiro T."/>
            <person name="Shiraishi A."/>
            <person name="Satake H."/>
            <person name="Nakayama K."/>
        </authorList>
    </citation>
    <scope>NUCLEOTIDE SEQUENCE</scope>
</reference>
<keyword evidence="2" id="KW-1185">Reference proteome</keyword>
<protein>
    <submittedName>
        <fullName evidence="1">Uncharacterized protein</fullName>
    </submittedName>
</protein>
<organism evidence="1 2">
    <name type="scientific">Tanacetum coccineum</name>
    <dbReference type="NCBI Taxonomy" id="301880"/>
    <lineage>
        <taxon>Eukaryota</taxon>
        <taxon>Viridiplantae</taxon>
        <taxon>Streptophyta</taxon>
        <taxon>Embryophyta</taxon>
        <taxon>Tracheophyta</taxon>
        <taxon>Spermatophyta</taxon>
        <taxon>Magnoliopsida</taxon>
        <taxon>eudicotyledons</taxon>
        <taxon>Gunneridae</taxon>
        <taxon>Pentapetalae</taxon>
        <taxon>asterids</taxon>
        <taxon>campanulids</taxon>
        <taxon>Asterales</taxon>
        <taxon>Asteraceae</taxon>
        <taxon>Asteroideae</taxon>
        <taxon>Anthemideae</taxon>
        <taxon>Anthemidinae</taxon>
        <taxon>Tanacetum</taxon>
    </lineage>
</organism>
<gene>
    <name evidence="1" type="ORF">Tco_0974277</name>
</gene>
<reference evidence="1" key="1">
    <citation type="journal article" date="2022" name="Int. J. Mol. Sci.">
        <title>Draft Genome of Tanacetum Coccineum: Genomic Comparison of Closely Related Tanacetum-Family Plants.</title>
        <authorList>
            <person name="Yamashiro T."/>
            <person name="Shiraishi A."/>
            <person name="Nakayama K."/>
            <person name="Satake H."/>
        </authorList>
    </citation>
    <scope>NUCLEOTIDE SEQUENCE</scope>
</reference>
<sequence length="137" mass="15706">MGVVWQSGGEHSLEGDDVVETCQGSVERSIRGESEKHRLGGWTLLHYRMSDITQRIEERGGSSASRWQLKWEVLVIRLESVLDYWKEDCNGGKTRRLNLVETSRSITRISLVENWPLAAWTHTLDMSWYMLLLVAGS</sequence>